<reference evidence="2" key="1">
    <citation type="submission" date="2020-11" db="EMBL/GenBank/DDBJ databases">
        <authorList>
            <person name="Whitehead M."/>
        </authorList>
    </citation>
    <scope>NUCLEOTIDE SEQUENCE</scope>
    <source>
        <strain evidence="2">EGII</strain>
    </source>
</reference>
<dbReference type="AlphaFoldDB" id="A0A811UJE3"/>
<evidence type="ECO:0000313" key="3">
    <source>
        <dbReference type="Proteomes" id="UP000606786"/>
    </source>
</evidence>
<name>A0A811UJE3_CERCA</name>
<feature type="compositionally biased region" description="Polar residues" evidence="1">
    <location>
        <begin position="12"/>
        <end position="28"/>
    </location>
</feature>
<dbReference type="EMBL" id="CAJHJT010000012">
    <property type="protein sequence ID" value="CAD6998934.1"/>
    <property type="molecule type" value="Genomic_DNA"/>
</dbReference>
<sequence length="81" mass="8904">MITKCFRLPETGEQNKQSQTKCKRSSGSAKLWPRKDGKLWTTSKPGSESNQAYGWHPSVIPRASSALKGPANPLFCRNGAL</sequence>
<feature type="compositionally biased region" description="Polar residues" evidence="1">
    <location>
        <begin position="40"/>
        <end position="52"/>
    </location>
</feature>
<protein>
    <submittedName>
        <fullName evidence="2">(Mediterranean fruit fly) hypothetical protein</fullName>
    </submittedName>
</protein>
<evidence type="ECO:0000313" key="2">
    <source>
        <dbReference type="EMBL" id="CAD6998934.1"/>
    </source>
</evidence>
<feature type="region of interest" description="Disordered" evidence="1">
    <location>
        <begin position="1"/>
        <end position="54"/>
    </location>
</feature>
<proteinExistence type="predicted"/>
<dbReference type="Proteomes" id="UP000606786">
    <property type="component" value="Unassembled WGS sequence"/>
</dbReference>
<keyword evidence="3" id="KW-1185">Reference proteome</keyword>
<gene>
    <name evidence="2" type="ORF">CCAP1982_LOCUS7481</name>
</gene>
<organism evidence="2 3">
    <name type="scientific">Ceratitis capitata</name>
    <name type="common">Mediterranean fruit fly</name>
    <name type="synonym">Tephritis capitata</name>
    <dbReference type="NCBI Taxonomy" id="7213"/>
    <lineage>
        <taxon>Eukaryota</taxon>
        <taxon>Metazoa</taxon>
        <taxon>Ecdysozoa</taxon>
        <taxon>Arthropoda</taxon>
        <taxon>Hexapoda</taxon>
        <taxon>Insecta</taxon>
        <taxon>Pterygota</taxon>
        <taxon>Neoptera</taxon>
        <taxon>Endopterygota</taxon>
        <taxon>Diptera</taxon>
        <taxon>Brachycera</taxon>
        <taxon>Muscomorpha</taxon>
        <taxon>Tephritoidea</taxon>
        <taxon>Tephritidae</taxon>
        <taxon>Ceratitis</taxon>
        <taxon>Ceratitis</taxon>
    </lineage>
</organism>
<accession>A0A811UJE3</accession>
<comment type="caution">
    <text evidence="2">The sequence shown here is derived from an EMBL/GenBank/DDBJ whole genome shotgun (WGS) entry which is preliminary data.</text>
</comment>
<evidence type="ECO:0000256" key="1">
    <source>
        <dbReference type="SAM" id="MobiDB-lite"/>
    </source>
</evidence>